<evidence type="ECO:0000313" key="2">
    <source>
        <dbReference type="EMBL" id="GAH78901.1"/>
    </source>
</evidence>
<organism evidence="2">
    <name type="scientific">marine sediment metagenome</name>
    <dbReference type="NCBI Taxonomy" id="412755"/>
    <lineage>
        <taxon>unclassified sequences</taxon>
        <taxon>metagenomes</taxon>
        <taxon>ecological metagenomes</taxon>
    </lineage>
</organism>
<accession>X1I907</accession>
<evidence type="ECO:0000256" key="1">
    <source>
        <dbReference type="SAM" id="Coils"/>
    </source>
</evidence>
<feature type="non-terminal residue" evidence="2">
    <location>
        <position position="1"/>
    </location>
</feature>
<dbReference type="SUPFAM" id="SSF52540">
    <property type="entry name" value="P-loop containing nucleoside triphosphate hydrolases"/>
    <property type="match status" value="1"/>
</dbReference>
<dbReference type="EMBL" id="BARU01040557">
    <property type="protein sequence ID" value="GAH78901.1"/>
    <property type="molecule type" value="Genomic_DNA"/>
</dbReference>
<dbReference type="Gene3D" id="3.40.50.300">
    <property type="entry name" value="P-loop containing nucleotide triphosphate hydrolases"/>
    <property type="match status" value="1"/>
</dbReference>
<dbReference type="Gene3D" id="1.20.5.340">
    <property type="match status" value="1"/>
</dbReference>
<comment type="caution">
    <text evidence="2">The sequence shown here is derived from an EMBL/GenBank/DDBJ whole genome shotgun (WGS) entry which is preliminary data.</text>
</comment>
<protein>
    <recommendedName>
        <fullName evidence="3">RecF/RecN/SMC N-terminal domain-containing protein</fullName>
    </recommendedName>
</protein>
<dbReference type="InterPro" id="IPR027417">
    <property type="entry name" value="P-loop_NTPase"/>
</dbReference>
<feature type="non-terminal residue" evidence="2">
    <location>
        <position position="231"/>
    </location>
</feature>
<keyword evidence="1" id="KW-0175">Coiled coil</keyword>
<reference evidence="2" key="1">
    <citation type="journal article" date="2014" name="Front. Microbiol.">
        <title>High frequency of phylogenetically diverse reductive dehalogenase-homologous genes in deep subseafloor sedimentary metagenomes.</title>
        <authorList>
            <person name="Kawai M."/>
            <person name="Futagami T."/>
            <person name="Toyoda A."/>
            <person name="Takaki Y."/>
            <person name="Nishi S."/>
            <person name="Hori S."/>
            <person name="Arai W."/>
            <person name="Tsubouchi T."/>
            <person name="Morono Y."/>
            <person name="Uchiyama I."/>
            <person name="Ito T."/>
            <person name="Fujiyama A."/>
            <person name="Inagaki F."/>
            <person name="Takami H."/>
        </authorList>
    </citation>
    <scope>NUCLEOTIDE SEQUENCE</scope>
    <source>
        <strain evidence="2">Expedition CK06-06</strain>
    </source>
</reference>
<dbReference type="AlphaFoldDB" id="X1I907"/>
<name>X1I907_9ZZZZ</name>
<feature type="coiled-coil region" evidence="1">
    <location>
        <begin position="39"/>
        <end position="93"/>
    </location>
</feature>
<evidence type="ECO:0008006" key="3">
    <source>
        <dbReference type="Google" id="ProtNLM"/>
    </source>
</evidence>
<sequence length="231" mass="26787">IKNIRHYEGKRLKFSKDSDRSKVLKDQLESEIDSINKNIDPDKKQLEKLNKDLKSTENKIKEEEKSHPLYKETKLLNKQLGGLENKISNLEKKIQKGKYIEIFNKNTNLDKAKMIIDDLGEILSNIKDYLNLKIKEQREGAAKKFNNSIKKLIQELNFTEIKEIFLDLENYHLKVIRSDNTSQEISSVSGGERVVIASLLQISAKYAYLPDIPFLIGDDIIFHDIDPTRLD</sequence>
<gene>
    <name evidence="2" type="ORF">S03H2_62684</name>
</gene>
<proteinExistence type="predicted"/>